<dbReference type="EMBL" id="SMKE01000020">
    <property type="protein sequence ID" value="TDC02108.1"/>
    <property type="molecule type" value="Genomic_DNA"/>
</dbReference>
<evidence type="ECO:0000313" key="2">
    <source>
        <dbReference type="Proteomes" id="UP000295626"/>
    </source>
</evidence>
<keyword evidence="2" id="KW-1185">Reference proteome</keyword>
<name>A0ABY2DLI8_9ACTN</name>
<accession>A0ABY2DLI8</accession>
<dbReference type="Proteomes" id="UP000295626">
    <property type="component" value="Unassembled WGS sequence"/>
</dbReference>
<organism evidence="1 2">
    <name type="scientific">Micromonospora fluostatini</name>
    <dbReference type="NCBI Taxonomy" id="1629071"/>
    <lineage>
        <taxon>Bacteria</taxon>
        <taxon>Bacillati</taxon>
        <taxon>Actinomycetota</taxon>
        <taxon>Actinomycetes</taxon>
        <taxon>Micromonosporales</taxon>
        <taxon>Micromonosporaceae</taxon>
        <taxon>Micromonospora</taxon>
    </lineage>
</organism>
<comment type="caution">
    <text evidence="1">The sequence shown here is derived from an EMBL/GenBank/DDBJ whole genome shotgun (WGS) entry which is preliminary data.</text>
</comment>
<gene>
    <name evidence="1" type="ORF">E1091_01510</name>
</gene>
<reference evidence="1 2" key="1">
    <citation type="submission" date="2019-02" db="EMBL/GenBank/DDBJ databases">
        <title>Draft genome sequences of novel Actinobacteria.</title>
        <authorList>
            <person name="Sahin N."/>
            <person name="Ay H."/>
            <person name="Saygin H."/>
        </authorList>
    </citation>
    <scope>NUCLEOTIDE SEQUENCE [LARGE SCALE GENOMIC DNA]</scope>
    <source>
        <strain evidence="1 2">JCM 30529</strain>
    </source>
</reference>
<protein>
    <recommendedName>
        <fullName evidence="3">Head-to-tail stopper</fullName>
    </recommendedName>
</protein>
<evidence type="ECO:0008006" key="3">
    <source>
        <dbReference type="Google" id="ProtNLM"/>
    </source>
</evidence>
<evidence type="ECO:0000313" key="1">
    <source>
        <dbReference type="EMBL" id="TDC02108.1"/>
    </source>
</evidence>
<sequence length="118" mass="13385">MSYEVWRKRPVEVLAARWWANGDHPEDGVGQLASDPAGGEYTRIEGAVVGFFRRPDSPGEQTHDRCQRIWRDHGWIDTLEGGHTVCPGDWVVTGVQGERYPVKPEIFADTYERVESTT</sequence>
<proteinExistence type="predicted"/>